<evidence type="ECO:0000313" key="3">
    <source>
        <dbReference type="Proteomes" id="UP000314294"/>
    </source>
</evidence>
<gene>
    <name evidence="2" type="ORF">EYF80_004620</name>
</gene>
<dbReference type="AlphaFoldDB" id="A0A4Z2J523"/>
<evidence type="ECO:0000313" key="2">
    <source>
        <dbReference type="EMBL" id="TNN85270.1"/>
    </source>
</evidence>
<comment type="caution">
    <text evidence="2">The sequence shown here is derived from an EMBL/GenBank/DDBJ whole genome shotgun (WGS) entry which is preliminary data.</text>
</comment>
<sequence length="178" mass="18547">MSSAAESGCGAKSSNTVSPPSVAAQVAPESRKSVGSRINITPPGRIVTRLLSWSRTEVEVTALPEATELHKAHTNARIRSWRRAGRLAGLTGQFHGAGKQTCTPTLGQRGGVAEEHGLKDLVEEGEGGGGDGVRVPGNMPSQCKCPLNPVNPCGCVERQRGGEASGKYDSVPLRPAEI</sequence>
<keyword evidence="3" id="KW-1185">Reference proteome</keyword>
<accession>A0A4Z2J523</accession>
<evidence type="ECO:0000256" key="1">
    <source>
        <dbReference type="SAM" id="MobiDB-lite"/>
    </source>
</evidence>
<dbReference type="Proteomes" id="UP000314294">
    <property type="component" value="Unassembled WGS sequence"/>
</dbReference>
<name>A0A4Z2J523_9TELE</name>
<organism evidence="2 3">
    <name type="scientific">Liparis tanakae</name>
    <name type="common">Tanaka's snailfish</name>
    <dbReference type="NCBI Taxonomy" id="230148"/>
    <lineage>
        <taxon>Eukaryota</taxon>
        <taxon>Metazoa</taxon>
        <taxon>Chordata</taxon>
        <taxon>Craniata</taxon>
        <taxon>Vertebrata</taxon>
        <taxon>Euteleostomi</taxon>
        <taxon>Actinopterygii</taxon>
        <taxon>Neopterygii</taxon>
        <taxon>Teleostei</taxon>
        <taxon>Neoteleostei</taxon>
        <taxon>Acanthomorphata</taxon>
        <taxon>Eupercaria</taxon>
        <taxon>Perciformes</taxon>
        <taxon>Cottioidei</taxon>
        <taxon>Cottales</taxon>
        <taxon>Liparidae</taxon>
        <taxon>Liparis</taxon>
    </lineage>
</organism>
<reference evidence="2 3" key="1">
    <citation type="submission" date="2019-03" db="EMBL/GenBank/DDBJ databases">
        <title>First draft genome of Liparis tanakae, snailfish: a comprehensive survey of snailfish specific genes.</title>
        <authorList>
            <person name="Kim W."/>
            <person name="Song I."/>
            <person name="Jeong J.-H."/>
            <person name="Kim D."/>
            <person name="Kim S."/>
            <person name="Ryu S."/>
            <person name="Song J.Y."/>
            <person name="Lee S.K."/>
        </authorList>
    </citation>
    <scope>NUCLEOTIDE SEQUENCE [LARGE SCALE GENOMIC DNA]</scope>
    <source>
        <tissue evidence="2">Muscle</tissue>
    </source>
</reference>
<feature type="region of interest" description="Disordered" evidence="1">
    <location>
        <begin position="159"/>
        <end position="178"/>
    </location>
</feature>
<proteinExistence type="predicted"/>
<dbReference type="EMBL" id="SRLO01000022">
    <property type="protein sequence ID" value="TNN85270.1"/>
    <property type="molecule type" value="Genomic_DNA"/>
</dbReference>
<protein>
    <submittedName>
        <fullName evidence="2">Uncharacterized protein</fullName>
    </submittedName>
</protein>
<feature type="region of interest" description="Disordered" evidence="1">
    <location>
        <begin position="1"/>
        <end position="37"/>
    </location>
</feature>